<dbReference type="STRING" id="1805425.AUJ30_02265"/>
<dbReference type="Gene3D" id="3.30.420.80">
    <property type="entry name" value="Ribosomal protein S11"/>
    <property type="match status" value="1"/>
</dbReference>
<dbReference type="GO" id="GO:0019843">
    <property type="term" value="F:rRNA binding"/>
    <property type="evidence" value="ECO:0007669"/>
    <property type="project" value="UniProtKB-UniRule"/>
</dbReference>
<dbReference type="Pfam" id="PF00411">
    <property type="entry name" value="Ribosomal_S11"/>
    <property type="match status" value="1"/>
</dbReference>
<proteinExistence type="inferred from homology"/>
<comment type="similarity">
    <text evidence="1 4">Belongs to the universal ribosomal protein uS11 family.</text>
</comment>
<dbReference type="AlphaFoldDB" id="A0A1J4XT75"/>
<protein>
    <recommendedName>
        <fullName evidence="4">Small ribosomal subunit protein uS11</fullName>
    </recommendedName>
</protein>
<keyword evidence="4" id="KW-0699">rRNA-binding</keyword>
<dbReference type="Proteomes" id="UP000182693">
    <property type="component" value="Unassembled WGS sequence"/>
</dbReference>
<comment type="function">
    <text evidence="4">Located on the platform of the 30S subunit, it bridges several disparate RNA helices of the 16S rRNA. Forms part of the Shine-Dalgarno cleft in the 70S ribosome.</text>
</comment>
<dbReference type="GO" id="GO:0003735">
    <property type="term" value="F:structural constituent of ribosome"/>
    <property type="evidence" value="ECO:0007669"/>
    <property type="project" value="InterPro"/>
</dbReference>
<accession>A0A1J4XT75</accession>
<dbReference type="EMBL" id="MNWX01000043">
    <property type="protein sequence ID" value="OIO64563.1"/>
    <property type="molecule type" value="Genomic_DNA"/>
</dbReference>
<name>A0A1J4XT75_9BACT</name>
<dbReference type="GO" id="GO:0005840">
    <property type="term" value="C:ribosome"/>
    <property type="evidence" value="ECO:0007669"/>
    <property type="project" value="UniProtKB-KW"/>
</dbReference>
<reference evidence="5 6" key="1">
    <citation type="journal article" date="2016" name="Environ. Microbiol.">
        <title>Genomic resolution of a cold subsurface aquifer community provides metabolic insights for novel microbes adapted to high CO concentrations.</title>
        <authorList>
            <person name="Probst A.J."/>
            <person name="Castelle C.J."/>
            <person name="Singh A."/>
            <person name="Brown C.T."/>
            <person name="Anantharaman K."/>
            <person name="Sharon I."/>
            <person name="Hug L.A."/>
            <person name="Burstein D."/>
            <person name="Emerson J.B."/>
            <person name="Thomas B.C."/>
            <person name="Banfield J.F."/>
        </authorList>
    </citation>
    <scope>NUCLEOTIDE SEQUENCE [LARGE SCALE GENOMIC DNA]</scope>
    <source>
        <strain evidence="5">CG1_02_39_135</strain>
    </source>
</reference>
<dbReference type="InterPro" id="IPR036967">
    <property type="entry name" value="Ribosomal_uS11_sf"/>
</dbReference>
<gene>
    <name evidence="4" type="primary">rpsK</name>
    <name evidence="5" type="ORF">AUJ30_02265</name>
</gene>
<keyword evidence="4" id="KW-0694">RNA-binding</keyword>
<evidence type="ECO:0000256" key="3">
    <source>
        <dbReference type="ARBA" id="ARBA00023274"/>
    </source>
</evidence>
<evidence type="ECO:0000256" key="2">
    <source>
        <dbReference type="ARBA" id="ARBA00022980"/>
    </source>
</evidence>
<evidence type="ECO:0000313" key="5">
    <source>
        <dbReference type="EMBL" id="OIO64563.1"/>
    </source>
</evidence>
<sequence length="128" mass="13511">MSKAAAGKNIGAKKIESGRVYINATYNNTLLTVTDRSGNVITWASAGSLGFSGPKKATPFAASKVVSVISEKLKKIGFSNLEVIVKGVGTGRDSSIRSLANQGFNILSIKDMTPVPHNGPRPPKVRRV</sequence>
<dbReference type="SUPFAM" id="SSF53137">
    <property type="entry name" value="Translational machinery components"/>
    <property type="match status" value="1"/>
</dbReference>
<dbReference type="GO" id="GO:0006412">
    <property type="term" value="P:translation"/>
    <property type="evidence" value="ECO:0007669"/>
    <property type="project" value="UniProtKB-UniRule"/>
</dbReference>
<organism evidence="5 6">
    <name type="scientific">Candidatus Wolfebacteria bacterium CG1_02_39_135</name>
    <dbReference type="NCBI Taxonomy" id="1805425"/>
    <lineage>
        <taxon>Bacteria</taxon>
        <taxon>Candidatus Wolfeibacteriota</taxon>
    </lineage>
</organism>
<keyword evidence="2 4" id="KW-0689">Ribosomal protein</keyword>
<dbReference type="GO" id="GO:1990904">
    <property type="term" value="C:ribonucleoprotein complex"/>
    <property type="evidence" value="ECO:0007669"/>
    <property type="project" value="UniProtKB-KW"/>
</dbReference>
<dbReference type="PANTHER" id="PTHR11759">
    <property type="entry name" value="40S RIBOSOMAL PROTEIN S14/30S RIBOSOMAL PROTEIN S11"/>
    <property type="match status" value="1"/>
</dbReference>
<comment type="caution">
    <text evidence="5">The sequence shown here is derived from an EMBL/GenBank/DDBJ whole genome shotgun (WGS) entry which is preliminary data.</text>
</comment>
<dbReference type="PIRSF" id="PIRSF002131">
    <property type="entry name" value="Ribosomal_S11"/>
    <property type="match status" value="1"/>
</dbReference>
<dbReference type="NCBIfam" id="NF003698">
    <property type="entry name" value="PRK05309.1"/>
    <property type="match status" value="1"/>
</dbReference>
<evidence type="ECO:0000313" key="6">
    <source>
        <dbReference type="Proteomes" id="UP000182693"/>
    </source>
</evidence>
<keyword evidence="3 4" id="KW-0687">Ribonucleoprotein</keyword>
<comment type="subunit">
    <text evidence="4">Part of the 30S ribosomal subunit. Interacts with proteins S7 and S18. Binds to IF-3.</text>
</comment>
<dbReference type="InterPro" id="IPR001971">
    <property type="entry name" value="Ribosomal_uS11"/>
</dbReference>
<evidence type="ECO:0000256" key="1">
    <source>
        <dbReference type="ARBA" id="ARBA00006194"/>
    </source>
</evidence>
<dbReference type="HAMAP" id="MF_01310">
    <property type="entry name" value="Ribosomal_uS11"/>
    <property type="match status" value="1"/>
</dbReference>
<evidence type="ECO:0000256" key="4">
    <source>
        <dbReference type="HAMAP-Rule" id="MF_01310"/>
    </source>
</evidence>